<keyword evidence="2" id="KW-1185">Reference proteome</keyword>
<protein>
    <submittedName>
        <fullName evidence="1">Uncharacterized protein</fullName>
    </submittedName>
</protein>
<sequence>MTPPSGNGIEDRIAALTQCIRAGRESIGDTTRLGALKAARGLMDALRSPLETVIHDVVFGPVLLMALRMGVQLGVFRIICDGKGRGTTQNRLRRILKQMFLLLIVRVLSASGFDIGNFCTTYAPEYFQKNNNQFPPSAEDTPFQLAKKTHLNYFEWLGQNPSQAKDFQQWMTLKQRWTPNWVDWFDVQGTILDECQIEHNHFLLVDI</sequence>
<dbReference type="Proteomes" id="UP000019376">
    <property type="component" value="Unassembled WGS sequence"/>
</dbReference>
<dbReference type="EMBL" id="KB644414">
    <property type="protein sequence ID" value="EPS31660.1"/>
    <property type="molecule type" value="Genomic_DNA"/>
</dbReference>
<dbReference type="Gene3D" id="3.40.50.150">
    <property type="entry name" value="Vaccinia Virus protein VP39"/>
    <property type="match status" value="1"/>
</dbReference>
<evidence type="ECO:0000313" key="2">
    <source>
        <dbReference type="Proteomes" id="UP000019376"/>
    </source>
</evidence>
<dbReference type="HOGENOM" id="CLU_1326787_0_0_1"/>
<dbReference type="AlphaFoldDB" id="S7ZLX4"/>
<dbReference type="PANTHER" id="PTHR43712">
    <property type="entry name" value="PUTATIVE (AFU_ORTHOLOGUE AFUA_4G14580)-RELATED"/>
    <property type="match status" value="1"/>
</dbReference>
<evidence type="ECO:0000313" key="1">
    <source>
        <dbReference type="EMBL" id="EPS31660.1"/>
    </source>
</evidence>
<organism evidence="1 2">
    <name type="scientific">Penicillium oxalicum (strain 114-2 / CGMCC 5302)</name>
    <name type="common">Penicillium decumbens</name>
    <dbReference type="NCBI Taxonomy" id="933388"/>
    <lineage>
        <taxon>Eukaryota</taxon>
        <taxon>Fungi</taxon>
        <taxon>Dikarya</taxon>
        <taxon>Ascomycota</taxon>
        <taxon>Pezizomycotina</taxon>
        <taxon>Eurotiomycetes</taxon>
        <taxon>Eurotiomycetidae</taxon>
        <taxon>Eurotiales</taxon>
        <taxon>Aspergillaceae</taxon>
        <taxon>Penicillium</taxon>
    </lineage>
</organism>
<gene>
    <name evidence="1" type="ORF">PDE_06617</name>
</gene>
<dbReference type="PANTHER" id="PTHR43712:SF1">
    <property type="entry name" value="HYPOTHETICAL O-METHYLTRANSFERASE (EUROFUNG)-RELATED"/>
    <property type="match status" value="1"/>
</dbReference>
<reference evidence="1 2" key="1">
    <citation type="journal article" date="2013" name="PLoS ONE">
        <title>Genomic and secretomic analyses reveal unique features of the lignocellulolytic enzyme system of Penicillium decumbens.</title>
        <authorList>
            <person name="Liu G."/>
            <person name="Zhang L."/>
            <person name="Wei X."/>
            <person name="Zou G."/>
            <person name="Qin Y."/>
            <person name="Ma L."/>
            <person name="Li J."/>
            <person name="Zheng H."/>
            <person name="Wang S."/>
            <person name="Wang C."/>
            <person name="Xun L."/>
            <person name="Zhao G.-P."/>
            <person name="Zhou Z."/>
            <person name="Qu Y."/>
        </authorList>
    </citation>
    <scope>NUCLEOTIDE SEQUENCE [LARGE SCALE GENOMIC DNA]</scope>
    <source>
        <strain evidence="2">114-2 / CGMCC 5302</strain>
    </source>
</reference>
<dbReference type="PhylomeDB" id="S7ZLX4"/>
<name>S7ZLX4_PENO1</name>
<dbReference type="InterPro" id="IPR029063">
    <property type="entry name" value="SAM-dependent_MTases_sf"/>
</dbReference>
<proteinExistence type="predicted"/>
<accession>S7ZLX4</accession>
<dbReference type="OrthoDB" id="1535081at2759"/>